<gene>
    <name evidence="2" type="ORF">Celaphus_00014475</name>
</gene>
<keyword evidence="1" id="KW-0805">Transcription regulation</keyword>
<dbReference type="PANTHER" id="PTHR13152">
    <property type="entry name" value="TFIIH, POLYPEPTIDE 4"/>
    <property type="match status" value="1"/>
</dbReference>
<dbReference type="AlphaFoldDB" id="A0A212D527"/>
<comment type="function">
    <text evidence="1">Component of the general transcription and DNA repair factor IIH (TFIIH) core complex which is involved in general and transcription-coupled nucleotide excision repair (NER) of damaged DNA.</text>
</comment>
<keyword evidence="1" id="KW-0227">DNA damage</keyword>
<evidence type="ECO:0000256" key="1">
    <source>
        <dbReference type="RuleBase" id="RU364024"/>
    </source>
</evidence>
<dbReference type="GO" id="GO:0001671">
    <property type="term" value="F:ATPase activator activity"/>
    <property type="evidence" value="ECO:0007669"/>
    <property type="project" value="InterPro"/>
</dbReference>
<proteinExistence type="inferred from homology"/>
<keyword evidence="1" id="KW-0804">Transcription</keyword>
<keyword evidence="1" id="KW-0234">DNA repair</keyword>
<dbReference type="GO" id="GO:0005675">
    <property type="term" value="C:transcription factor TFIIH holo complex"/>
    <property type="evidence" value="ECO:0007669"/>
    <property type="project" value="TreeGrafter"/>
</dbReference>
<keyword evidence="1" id="KW-0539">Nucleus</keyword>
<dbReference type="Pfam" id="PF03849">
    <property type="entry name" value="Tfb2"/>
    <property type="match status" value="1"/>
</dbReference>
<dbReference type="OrthoDB" id="364513at2759"/>
<dbReference type="GO" id="GO:0000439">
    <property type="term" value="C:transcription factor TFIIH core complex"/>
    <property type="evidence" value="ECO:0007669"/>
    <property type="project" value="InterPro"/>
</dbReference>
<accession>A0A212D527</accession>
<name>A0A212D527_CEREH</name>
<evidence type="ECO:0000313" key="2">
    <source>
        <dbReference type="EMBL" id="OWK13329.1"/>
    </source>
</evidence>
<dbReference type="Proteomes" id="UP000242450">
    <property type="component" value="Chromosome 7"/>
</dbReference>
<dbReference type="PANTHER" id="PTHR13152:SF0">
    <property type="entry name" value="GENERAL TRANSCRIPTION FACTOR IIH SUBUNIT 4"/>
    <property type="match status" value="1"/>
</dbReference>
<evidence type="ECO:0000313" key="3">
    <source>
        <dbReference type="Proteomes" id="UP000242450"/>
    </source>
</evidence>
<comment type="subcellular location">
    <subcellularLocation>
        <location evidence="1">Nucleus</location>
    </subcellularLocation>
</comment>
<comment type="similarity">
    <text evidence="1">Belongs to the TFB2 family.</text>
</comment>
<dbReference type="EMBL" id="MKHE01000007">
    <property type="protein sequence ID" value="OWK13329.1"/>
    <property type="molecule type" value="Genomic_DNA"/>
</dbReference>
<protein>
    <recommendedName>
        <fullName evidence="1">General transcription factor IIH subunit 4</fullName>
    </recommendedName>
</protein>
<sequence>MEDVVAARQVKGWRVNVRCLRGHGGQGCSSKTVSDINIVPVPAYRELPSLAKNWVMRMLFLEQPLPQAAVALWVKKEFSKAQEESTGLLSGLRIWHTQLLPGGLQGLILNPIFRQNLRIALLGGYVTSVFS</sequence>
<comment type="caution">
    <text evidence="2">The sequence shown here is derived from an EMBL/GenBank/DDBJ whole genome shotgun (WGS) entry which is preliminary data.</text>
</comment>
<organism evidence="2 3">
    <name type="scientific">Cervus elaphus hippelaphus</name>
    <name type="common">European red deer</name>
    <dbReference type="NCBI Taxonomy" id="46360"/>
    <lineage>
        <taxon>Eukaryota</taxon>
        <taxon>Metazoa</taxon>
        <taxon>Chordata</taxon>
        <taxon>Craniata</taxon>
        <taxon>Vertebrata</taxon>
        <taxon>Euteleostomi</taxon>
        <taxon>Mammalia</taxon>
        <taxon>Eutheria</taxon>
        <taxon>Laurasiatheria</taxon>
        <taxon>Artiodactyla</taxon>
        <taxon>Ruminantia</taxon>
        <taxon>Pecora</taxon>
        <taxon>Cervidae</taxon>
        <taxon>Cervinae</taxon>
        <taxon>Cervus</taxon>
    </lineage>
</organism>
<dbReference type="GO" id="GO:0003690">
    <property type="term" value="F:double-stranded DNA binding"/>
    <property type="evidence" value="ECO:0007669"/>
    <property type="project" value="TreeGrafter"/>
</dbReference>
<reference evidence="2 3" key="1">
    <citation type="journal article" date="2018" name="Mol. Genet. Genomics">
        <title>The red deer Cervus elaphus genome CerEla1.0: sequencing, annotating, genes, and chromosomes.</title>
        <authorList>
            <person name="Bana N.A."/>
            <person name="Nyiri A."/>
            <person name="Nagy J."/>
            <person name="Frank K."/>
            <person name="Nagy T."/>
            <person name="Steger V."/>
            <person name="Schiller M."/>
            <person name="Lakatos P."/>
            <person name="Sugar L."/>
            <person name="Horn P."/>
            <person name="Barta E."/>
            <person name="Orosz L."/>
        </authorList>
    </citation>
    <scope>NUCLEOTIDE SEQUENCE [LARGE SCALE GENOMIC DNA]</scope>
    <source>
        <strain evidence="2">Hungarian</strain>
    </source>
</reference>
<dbReference type="GO" id="GO:0006289">
    <property type="term" value="P:nucleotide-excision repair"/>
    <property type="evidence" value="ECO:0007669"/>
    <property type="project" value="InterPro"/>
</dbReference>
<dbReference type="InterPro" id="IPR004598">
    <property type="entry name" value="TFIIH_p52/Tfb2"/>
</dbReference>
<keyword evidence="3" id="KW-1185">Reference proteome</keyword>